<dbReference type="PANTHER" id="PTHR10657">
    <property type="entry name" value="PEPTIDYL-PROLYL CIS-TRANS ISOMERASE"/>
    <property type="match status" value="1"/>
</dbReference>
<keyword evidence="4 5" id="KW-0413">Isomerase</keyword>
<dbReference type="Pfam" id="PF00481">
    <property type="entry name" value="PP2C"/>
    <property type="match status" value="1"/>
</dbReference>
<organism evidence="9 10">
    <name type="scientific">Effrenium voratum</name>
    <dbReference type="NCBI Taxonomy" id="2562239"/>
    <lineage>
        <taxon>Eukaryota</taxon>
        <taxon>Sar</taxon>
        <taxon>Alveolata</taxon>
        <taxon>Dinophyceae</taxon>
        <taxon>Suessiales</taxon>
        <taxon>Symbiodiniaceae</taxon>
        <taxon>Effrenium</taxon>
    </lineage>
</organism>
<dbReference type="InterPro" id="IPR000297">
    <property type="entry name" value="PPIase_PpiC"/>
</dbReference>
<dbReference type="PROSITE" id="PS51746">
    <property type="entry name" value="PPM_2"/>
    <property type="match status" value="1"/>
</dbReference>
<evidence type="ECO:0000313" key="9">
    <source>
        <dbReference type="EMBL" id="CAJ1373584.1"/>
    </source>
</evidence>
<dbReference type="GO" id="GO:0005829">
    <property type="term" value="C:cytosol"/>
    <property type="evidence" value="ECO:0007669"/>
    <property type="project" value="TreeGrafter"/>
</dbReference>
<evidence type="ECO:0000259" key="8">
    <source>
        <dbReference type="PROSITE" id="PS51746"/>
    </source>
</evidence>
<feature type="compositionally biased region" description="Basic and acidic residues" evidence="6">
    <location>
        <begin position="332"/>
        <end position="341"/>
    </location>
</feature>
<dbReference type="Gene3D" id="3.10.50.40">
    <property type="match status" value="1"/>
</dbReference>
<accession>A0AA36HSB6</accession>
<reference evidence="9" key="1">
    <citation type="submission" date="2023-08" db="EMBL/GenBank/DDBJ databases">
        <authorList>
            <person name="Chen Y."/>
            <person name="Shah S."/>
            <person name="Dougan E. K."/>
            <person name="Thang M."/>
            <person name="Chan C."/>
        </authorList>
    </citation>
    <scope>NUCLEOTIDE SEQUENCE</scope>
</reference>
<evidence type="ECO:0000256" key="6">
    <source>
        <dbReference type="SAM" id="MobiDB-lite"/>
    </source>
</evidence>
<proteinExistence type="predicted"/>
<dbReference type="Proteomes" id="UP001178507">
    <property type="component" value="Unassembled WGS sequence"/>
</dbReference>
<sequence>MAGAVELFKTGVEGATLGGFCPVMSGPRPHELRSALGADPKLANEVALTGSQSGTARHWEDKPNAGYSGTPMWKIKAQLQEQQASASAGPIKVPDGFKQVEKGQPLYYNDKRQVYWNAEDGKTYVYDAIMQRYSLLYDGNIYDHRMAVGSCFHEKAAQVRHVLVKDLAKAAQAMRMSVEHLDRPCALYALYEGHRGSPSSGSANACAEFCVKHLHQKLLPKLSAFRGFWEDTRLQVAMRESFEELDAEFIEKHPGLPDGCCAAVALVTGPRVVIASLGDVAAVVCMRSGEAQEFLKPHVVPGLDDDDDEDEDPRVAPASGHQPPIQSTRSLGDADFKKSDSSPRLLSTPDVKVLHLEQKHLGIAFVCRALYGAIGKSIAVSTVSKRCAPRARMAAGALVDAAVQWLGQVGELGLGSIVVFFDRIEDGPAHKRAKKEEPTQVRLRHILLKHRECKSTIDKVRNKQVKRSRGDAERLLRAVLEECQNDPGMKIFTQRCKEMSECQSCLKAGELVGDLSWVKPGKYGQNFDDVAFALSVGQISDLVDTDQGVHIILRSA</sequence>
<dbReference type="CDD" id="cd00143">
    <property type="entry name" value="PP2Cc"/>
    <property type="match status" value="1"/>
</dbReference>
<dbReference type="EC" id="5.2.1.8" evidence="2"/>
<dbReference type="AlphaFoldDB" id="A0AA36HSB6"/>
<feature type="domain" description="PpiC" evidence="7">
    <location>
        <begin position="438"/>
        <end position="556"/>
    </location>
</feature>
<dbReference type="InterPro" id="IPR001932">
    <property type="entry name" value="PPM-type_phosphatase-like_dom"/>
</dbReference>
<name>A0AA36HSB6_9DINO</name>
<evidence type="ECO:0000256" key="4">
    <source>
        <dbReference type="ARBA" id="ARBA00023235"/>
    </source>
</evidence>
<comment type="caution">
    <text evidence="9">The sequence shown here is derived from an EMBL/GenBank/DDBJ whole genome shotgun (WGS) entry which is preliminary data.</text>
</comment>
<dbReference type="SUPFAM" id="SSF81606">
    <property type="entry name" value="PP2C-like"/>
    <property type="match status" value="1"/>
</dbReference>
<comment type="catalytic activity">
    <reaction evidence="1">
        <text>[protein]-peptidylproline (omega=180) = [protein]-peptidylproline (omega=0)</text>
        <dbReference type="Rhea" id="RHEA:16237"/>
        <dbReference type="Rhea" id="RHEA-COMP:10747"/>
        <dbReference type="Rhea" id="RHEA-COMP:10748"/>
        <dbReference type="ChEBI" id="CHEBI:83833"/>
        <dbReference type="ChEBI" id="CHEBI:83834"/>
        <dbReference type="EC" id="5.2.1.8"/>
    </reaction>
</comment>
<evidence type="ECO:0000256" key="2">
    <source>
        <dbReference type="ARBA" id="ARBA00013194"/>
    </source>
</evidence>
<dbReference type="InterPro" id="IPR036457">
    <property type="entry name" value="PPM-type-like_dom_sf"/>
</dbReference>
<evidence type="ECO:0000256" key="5">
    <source>
        <dbReference type="PROSITE-ProRule" id="PRU00278"/>
    </source>
</evidence>
<dbReference type="Pfam" id="PF00639">
    <property type="entry name" value="Rotamase"/>
    <property type="match status" value="1"/>
</dbReference>
<evidence type="ECO:0000256" key="3">
    <source>
        <dbReference type="ARBA" id="ARBA00023110"/>
    </source>
</evidence>
<evidence type="ECO:0000313" key="10">
    <source>
        <dbReference type="Proteomes" id="UP001178507"/>
    </source>
</evidence>
<feature type="region of interest" description="Disordered" evidence="6">
    <location>
        <begin position="296"/>
        <end position="344"/>
    </location>
</feature>
<keyword evidence="10" id="KW-1185">Reference proteome</keyword>
<evidence type="ECO:0000256" key="1">
    <source>
        <dbReference type="ARBA" id="ARBA00000971"/>
    </source>
</evidence>
<feature type="compositionally biased region" description="Acidic residues" evidence="6">
    <location>
        <begin position="303"/>
        <end position="312"/>
    </location>
</feature>
<gene>
    <name evidence="9" type="ORF">EVOR1521_LOCUS3354</name>
</gene>
<dbReference type="InterPro" id="IPR051370">
    <property type="entry name" value="PPIase_Pin1"/>
</dbReference>
<dbReference type="PROSITE" id="PS50198">
    <property type="entry name" value="PPIC_PPIASE_2"/>
    <property type="match status" value="1"/>
</dbReference>
<dbReference type="Gene3D" id="3.60.40.10">
    <property type="entry name" value="PPM-type phosphatase domain"/>
    <property type="match status" value="1"/>
</dbReference>
<protein>
    <recommendedName>
        <fullName evidence="2">peptidylprolyl isomerase</fullName>
        <ecNumber evidence="2">5.2.1.8</ecNumber>
    </recommendedName>
</protein>
<feature type="domain" description="PPM-type phosphatase" evidence="8">
    <location>
        <begin position="165"/>
        <end position="421"/>
    </location>
</feature>
<dbReference type="InterPro" id="IPR046357">
    <property type="entry name" value="PPIase_dom_sf"/>
</dbReference>
<keyword evidence="3 5" id="KW-0697">Rotamase</keyword>
<dbReference type="GO" id="GO:0005634">
    <property type="term" value="C:nucleus"/>
    <property type="evidence" value="ECO:0007669"/>
    <property type="project" value="TreeGrafter"/>
</dbReference>
<dbReference type="SMART" id="SM00332">
    <property type="entry name" value="PP2Cc"/>
    <property type="match status" value="1"/>
</dbReference>
<dbReference type="PANTHER" id="PTHR10657:SF4">
    <property type="entry name" value="PEPTIDYL-PROLYL CIS-TRANS ISOMERASE-RELATED"/>
    <property type="match status" value="1"/>
</dbReference>
<evidence type="ECO:0000259" key="7">
    <source>
        <dbReference type="PROSITE" id="PS50198"/>
    </source>
</evidence>
<dbReference type="EMBL" id="CAUJNA010000203">
    <property type="protein sequence ID" value="CAJ1373584.1"/>
    <property type="molecule type" value="Genomic_DNA"/>
</dbReference>
<dbReference type="GO" id="GO:0003755">
    <property type="term" value="F:peptidyl-prolyl cis-trans isomerase activity"/>
    <property type="evidence" value="ECO:0007669"/>
    <property type="project" value="UniProtKB-KW"/>
</dbReference>
<dbReference type="SUPFAM" id="SSF54534">
    <property type="entry name" value="FKBP-like"/>
    <property type="match status" value="1"/>
</dbReference>